<dbReference type="RefSeq" id="WP_369018821.1">
    <property type="nucleotide sequence ID" value="NZ_CP121689.1"/>
</dbReference>
<keyword evidence="3" id="KW-0408">Iron</keyword>
<keyword evidence="7" id="KW-1185">Reference proteome</keyword>
<dbReference type="Proteomes" id="UP001461341">
    <property type="component" value="Chromosome"/>
</dbReference>
<feature type="domain" description="4Fe-4S ferredoxin-type" evidence="5">
    <location>
        <begin position="430"/>
        <end position="459"/>
    </location>
</feature>
<keyword evidence="4" id="KW-0411">Iron-sulfur</keyword>
<name>A0ABZ2YES4_9BACT</name>
<proteinExistence type="predicted"/>
<dbReference type="PANTHER" id="PTHR43687">
    <property type="entry name" value="ADENYLYLSULFATE REDUCTASE, BETA SUBUNIT"/>
    <property type="match status" value="1"/>
</dbReference>
<dbReference type="Gene3D" id="3.30.70.20">
    <property type="match status" value="1"/>
</dbReference>
<evidence type="ECO:0000313" key="7">
    <source>
        <dbReference type="Proteomes" id="UP001461341"/>
    </source>
</evidence>
<evidence type="ECO:0000256" key="3">
    <source>
        <dbReference type="ARBA" id="ARBA00023004"/>
    </source>
</evidence>
<feature type="domain" description="4Fe-4S ferredoxin-type" evidence="5">
    <location>
        <begin position="397"/>
        <end position="426"/>
    </location>
</feature>
<dbReference type="InterPro" id="IPR017900">
    <property type="entry name" value="4Fe4S_Fe_S_CS"/>
</dbReference>
<evidence type="ECO:0000313" key="6">
    <source>
        <dbReference type="EMBL" id="WZL76656.1"/>
    </source>
</evidence>
<dbReference type="SUPFAM" id="SSF54862">
    <property type="entry name" value="4Fe-4S ferredoxins"/>
    <property type="match status" value="1"/>
</dbReference>
<evidence type="ECO:0000259" key="5">
    <source>
        <dbReference type="PROSITE" id="PS51379"/>
    </source>
</evidence>
<dbReference type="PROSITE" id="PS00198">
    <property type="entry name" value="4FE4S_FER_1"/>
    <property type="match status" value="2"/>
</dbReference>
<gene>
    <name evidence="6" type="ORF">QBE54_02670</name>
</gene>
<protein>
    <submittedName>
        <fullName evidence="6">4Fe-4S binding protein</fullName>
    </submittedName>
</protein>
<evidence type="ECO:0000256" key="4">
    <source>
        <dbReference type="ARBA" id="ARBA00023014"/>
    </source>
</evidence>
<dbReference type="PROSITE" id="PS51379">
    <property type="entry name" value="4FE4S_FER_2"/>
    <property type="match status" value="2"/>
</dbReference>
<keyword evidence="2" id="KW-0479">Metal-binding</keyword>
<sequence>MKKILVLFRPEYERVKPLLDAIGVFSEELDLRISSWTEWSTGRKIDVKNFEKVFLLVDDIESNLELLSEFCEITEDLSQFRIFGIPKDAASPQLVARWKDYFQEELVLKYPFPVKAVLLKPEKKVLIVAEGNKNTEGVEKALREKGIPFFVSREKVTLYREGINFKLLHSPYGETCFGAVIFLPERKTLSFAFPQEVEDTGRAFFLEELSKKYSHRNFWKKSVAFLVHKLASPRQWREAFSWATRIRRDFCSEVLFLCEQVGVALENSELAYREARQSGIRFEKARFENLSCRATESMQQIILNFIAEKDRREVSYLVDWLIVVPSFEVQPVALDEYFITDYASLRVVSPPNPVVDKYSTYWRGVFCAPLEETGKEWRYLAHSVAQYLEKAQLKLKERGSVDEEKCVLCLTCLRSCPFGAVKIEGRSKRKKAMIDWTLCQGCGVCASLCPAGAIEILDCKNGQYIFGPRWRG</sequence>
<reference evidence="6 7" key="1">
    <citation type="submission" date="2023-03" db="EMBL/GenBank/DDBJ databases">
        <title>Novel Species.</title>
        <authorList>
            <person name="Ma S."/>
        </authorList>
    </citation>
    <scope>NUCLEOTIDE SEQUENCE [LARGE SCALE GENOMIC DNA]</scope>
    <source>
        <strain evidence="6 7">B11</strain>
    </source>
</reference>
<dbReference type="Pfam" id="PF12838">
    <property type="entry name" value="Fer4_7"/>
    <property type="match status" value="1"/>
</dbReference>
<organism evidence="6 7">
    <name type="scientific">Thermatribacter velox</name>
    <dbReference type="NCBI Taxonomy" id="3039681"/>
    <lineage>
        <taxon>Bacteria</taxon>
        <taxon>Pseudomonadati</taxon>
        <taxon>Atribacterota</taxon>
        <taxon>Atribacteria</taxon>
        <taxon>Atribacterales</taxon>
        <taxon>Thermatribacteraceae</taxon>
        <taxon>Thermatribacter</taxon>
    </lineage>
</organism>
<keyword evidence="1" id="KW-0004">4Fe-4S</keyword>
<dbReference type="EMBL" id="CP121689">
    <property type="protein sequence ID" value="WZL76656.1"/>
    <property type="molecule type" value="Genomic_DNA"/>
</dbReference>
<dbReference type="PANTHER" id="PTHR43687:SF1">
    <property type="entry name" value="FERREDOXIN III"/>
    <property type="match status" value="1"/>
</dbReference>
<dbReference type="InterPro" id="IPR050572">
    <property type="entry name" value="Fe-S_Ferredoxin"/>
</dbReference>
<evidence type="ECO:0000256" key="1">
    <source>
        <dbReference type="ARBA" id="ARBA00022485"/>
    </source>
</evidence>
<evidence type="ECO:0000256" key="2">
    <source>
        <dbReference type="ARBA" id="ARBA00022723"/>
    </source>
</evidence>
<dbReference type="InterPro" id="IPR017896">
    <property type="entry name" value="4Fe4S_Fe-S-bd"/>
</dbReference>
<accession>A0ABZ2YES4</accession>